<dbReference type="InterPro" id="IPR007345">
    <property type="entry name" value="Polysacch_pyruvyl_Trfase"/>
</dbReference>
<dbReference type="GO" id="GO:0016740">
    <property type="term" value="F:transferase activity"/>
    <property type="evidence" value="ECO:0007669"/>
    <property type="project" value="UniProtKB-KW"/>
</dbReference>
<dbReference type="PANTHER" id="PTHR36836">
    <property type="entry name" value="COLANIC ACID BIOSYNTHESIS PROTEIN WCAK"/>
    <property type="match status" value="1"/>
</dbReference>
<evidence type="ECO:0000313" key="2">
    <source>
        <dbReference type="EMBL" id="TDW75633.1"/>
    </source>
</evidence>
<dbReference type="AlphaFoldDB" id="A0A4R8CKH3"/>
<dbReference type="EMBL" id="SODP01000001">
    <property type="protein sequence ID" value="TDW75633.1"/>
    <property type="molecule type" value="Genomic_DNA"/>
</dbReference>
<dbReference type="PANTHER" id="PTHR36836:SF1">
    <property type="entry name" value="COLANIC ACID BIOSYNTHESIS PROTEIN WCAK"/>
    <property type="match status" value="1"/>
</dbReference>
<reference evidence="2 3" key="1">
    <citation type="submission" date="2019-03" db="EMBL/GenBank/DDBJ databases">
        <title>Genomic Encyclopedia of Type Strains, Phase III (KMG-III): the genomes of soil and plant-associated and newly described type strains.</title>
        <authorList>
            <person name="Whitman W."/>
        </authorList>
    </citation>
    <scope>NUCLEOTIDE SEQUENCE [LARGE SCALE GENOMIC DNA]</scope>
    <source>
        <strain evidence="2 3">VKM Ac-2573</strain>
    </source>
</reference>
<feature type="domain" description="Polysaccharide pyruvyl transferase" evidence="1">
    <location>
        <begin position="26"/>
        <end position="342"/>
    </location>
</feature>
<evidence type="ECO:0000259" key="1">
    <source>
        <dbReference type="Pfam" id="PF04230"/>
    </source>
</evidence>
<gene>
    <name evidence="2" type="ORF">EV653_0768</name>
</gene>
<proteinExistence type="predicted"/>
<sequence length="422" mass="46577">MSDKSFSTPAKGGPRIGFFGLLGHGNLGNDGSLEAFLAYLAKSYPDAQIDFLCSGPDVVEKRYGLPAIRMNWNRDEYSTASSPRSLALKGIGKVVDFFWTTSWVRRHDVVVVPGMGVLEGGLPLRWWGFPYSLLLLTAAGRLTGTKVALVSVGANTSGRRMTRRVFTWAARLAYYRSFRDQLSKDAMRATGLGIADDPVYPDLAFSLPIPAVRSATPPGEPTTVGVGVMTYRGTDDDRDRAEEVFDEYVAKMTRFVHWLVDNGHRVRVLTGDHEDELVSSAILADVRENRPDLDPSWVVEDPPKSLDDVMEQMAALDTIVATRFHNVVCALMLSKPTVSIGYAAKNDVLMADMGLAEFCQNIRSLDVDRLIAQYTALESRRDVVGPAMDERNAVNRSRLEDQYDVLSSKVFPRPAETLEGSS</sequence>
<keyword evidence="3" id="KW-1185">Reference proteome</keyword>
<comment type="caution">
    <text evidence="2">The sequence shown here is derived from an EMBL/GenBank/DDBJ whole genome shotgun (WGS) entry which is preliminary data.</text>
</comment>
<keyword evidence="2" id="KW-0808">Transferase</keyword>
<dbReference type="OrthoDB" id="3358948at2"/>
<dbReference type="Pfam" id="PF04230">
    <property type="entry name" value="PS_pyruv_trans"/>
    <property type="match status" value="1"/>
</dbReference>
<name>A0A4R8CKH3_9ACTN</name>
<protein>
    <submittedName>
        <fullName evidence="2">Polysaccharide pyruvyl transferase WcaK-like protein</fullName>
    </submittedName>
</protein>
<dbReference type="Proteomes" id="UP000295146">
    <property type="component" value="Unassembled WGS sequence"/>
</dbReference>
<organism evidence="2 3">
    <name type="scientific">Kribbella pratensis</name>
    <dbReference type="NCBI Taxonomy" id="2512112"/>
    <lineage>
        <taxon>Bacteria</taxon>
        <taxon>Bacillati</taxon>
        <taxon>Actinomycetota</taxon>
        <taxon>Actinomycetes</taxon>
        <taxon>Propionibacteriales</taxon>
        <taxon>Kribbellaceae</taxon>
        <taxon>Kribbella</taxon>
    </lineage>
</organism>
<accession>A0A4R8CKH3</accession>
<evidence type="ECO:0000313" key="3">
    <source>
        <dbReference type="Proteomes" id="UP000295146"/>
    </source>
</evidence>
<dbReference type="RefSeq" id="WP_134097970.1">
    <property type="nucleotide sequence ID" value="NZ_SODP01000001.1"/>
</dbReference>